<keyword evidence="4 13" id="KW-0227">DNA damage</keyword>
<dbReference type="EC" id="3.6.4.-" evidence="13"/>
<dbReference type="AlphaFoldDB" id="A0AAW9MPN7"/>
<gene>
    <name evidence="13 16" type="primary">mfd</name>
    <name evidence="16" type="ORF">VLK81_03260</name>
</gene>
<dbReference type="SMART" id="SM01058">
    <property type="entry name" value="CarD_TRCF"/>
    <property type="match status" value="1"/>
</dbReference>
<evidence type="ECO:0000256" key="10">
    <source>
        <dbReference type="ARBA" id="ARBA00061104"/>
    </source>
</evidence>
<feature type="domain" description="Helicase ATP-binding" evidence="14">
    <location>
        <begin position="638"/>
        <end position="799"/>
    </location>
</feature>
<dbReference type="GO" id="GO:0005524">
    <property type="term" value="F:ATP binding"/>
    <property type="evidence" value="ECO:0007669"/>
    <property type="project" value="UniProtKB-UniRule"/>
</dbReference>
<evidence type="ECO:0000256" key="6">
    <source>
        <dbReference type="ARBA" id="ARBA00022806"/>
    </source>
</evidence>
<dbReference type="GO" id="GO:0016787">
    <property type="term" value="F:hydrolase activity"/>
    <property type="evidence" value="ECO:0007669"/>
    <property type="project" value="UniProtKB-KW"/>
</dbReference>
<accession>A0AAW9MPN7</accession>
<comment type="caution">
    <text evidence="16">The sequence shown here is derived from an EMBL/GenBank/DDBJ whole genome shotgun (WGS) entry which is preliminary data.</text>
</comment>
<keyword evidence="17" id="KW-1185">Reference proteome</keyword>
<evidence type="ECO:0000256" key="8">
    <source>
        <dbReference type="ARBA" id="ARBA00023125"/>
    </source>
</evidence>
<sequence>MKLEEILKKSEEYKKIVSDLEGEGRIYLHGMVGEAIPHFALSLNESYAGSIVLFTEDDLRAKEVYSSLKKLGLNNIYYYPTSEISFYNIRAIEDDREIERVCVQNKLLNNEKIIIVTSINSSFKKISTPNYFKSLRKTLNLSSTVDTTSLSLELIKMGYERVEKVEARSEFSIRGGIIDIYPPLYEDPYRIELFGDEIDRISVFDVNTQRSLENKDEVEIIPARSFLLKDRDFKDIGKGIEKDLKSLEFSKLSDENNEKLANKFEILQQSLENMDFIKNLDLISPYIKSDSYASILDYLKADDLIIFEDITRLYDKAYLYEKSFLDNVTSRIEEGEIFSSFEKAIISFKDTLKAFKNFKYINITSILKRSRILDFDSEIKIVSSEVFAFNRDFNRLIEYLRENIRNGLKTVLMEEGEESRKELKKVLDSNGLYTISFDETNDLKSSGIYLANKSFSKGFEYKNLNTIFLTGHEIYGKTLKIYRKNKKAKKSKDLLSFTDLKVGDYVVHEIHGVAQYKGISKREINGTTRDFLTLEYRGEDKLLVPTDQMDVIQKFIGSKGEAPRLTRLGSGEWQRIKQRAKKAIDEIAEDLVKLYAKRLKLKGYKFSKDTPWQREFEDSFIYEETSSQLRVIDEIKKDMQSDNPMDRLLCGDVGYGKTEVALRAAFKAIMDGKQVAFLVPTTILANQHYETALERMKDFPVKIEMLSRFRTKAQQNAILENTRKGYVDLLIGTHRILSSDIKFKDLGLLIVDEEQRFGVRAKEKLKILRENIDVLMLSATPIPRTLQMGLVGIRDMSLLDERPVNRFPTATYVLEYEPGIIREAIIREMERDGQIYFVYNKVLDIDRVSLELSNLVPEARIAIGHGKMTPRALEKVMKDFNDYKYDILLSTSIIETGLDIKNANTMIIYGANRMGLSQIYQLKGRIGRSDRTSFCYVTYEKNISLTEIAEKRLKAIKDFQDLGSGYKIAMKDLELRGAGNMLGESQSGHIDQIGYDLYVKFLEEALKKVKGEKITSQNSDITIDLKLDSYISSSYIKDLDSKIEIYKRISEVETYDELLDLNDELLDRFGEIPVPTQNVIKTALIKNIAKDFSFKRVYNDGKYINFFYEDMNAFSLEKFSSLREKYRENIEFSMSSPFSIKILIVSGAFEDSLNFLEYLKKLEKHLKNA</sequence>
<dbReference type="InterPro" id="IPR041471">
    <property type="entry name" value="UvrB_inter"/>
</dbReference>
<dbReference type="GO" id="GO:0003678">
    <property type="term" value="F:DNA helicase activity"/>
    <property type="evidence" value="ECO:0007669"/>
    <property type="project" value="TreeGrafter"/>
</dbReference>
<dbReference type="Pfam" id="PF00271">
    <property type="entry name" value="Helicase_C"/>
    <property type="match status" value="1"/>
</dbReference>
<dbReference type="SUPFAM" id="SSF52540">
    <property type="entry name" value="P-loop containing nucleoside triphosphate hydrolases"/>
    <property type="match status" value="4"/>
</dbReference>
<evidence type="ECO:0000256" key="2">
    <source>
        <dbReference type="ARBA" id="ARBA00022490"/>
    </source>
</evidence>
<dbReference type="PROSITE" id="PS51194">
    <property type="entry name" value="HELICASE_CTER"/>
    <property type="match status" value="1"/>
</dbReference>
<dbReference type="Proteomes" id="UP001357733">
    <property type="component" value="Unassembled WGS sequence"/>
</dbReference>
<dbReference type="Gene3D" id="3.40.50.300">
    <property type="entry name" value="P-loop containing nucleotide triphosphate hydrolases"/>
    <property type="match status" value="2"/>
</dbReference>
<dbReference type="PANTHER" id="PTHR47964">
    <property type="entry name" value="ATP-DEPENDENT DNA HELICASE HOMOLOG RECG, CHLOROPLASTIC"/>
    <property type="match status" value="1"/>
</dbReference>
<dbReference type="InterPro" id="IPR036101">
    <property type="entry name" value="CarD-like/TRCF_RID_sf"/>
</dbReference>
<dbReference type="HAMAP" id="MF_00969">
    <property type="entry name" value="TRCF"/>
    <property type="match status" value="1"/>
</dbReference>
<comment type="similarity">
    <text evidence="10 13">In the N-terminal section; belongs to the UvrB family.</text>
</comment>
<evidence type="ECO:0000256" key="12">
    <source>
        <dbReference type="ARBA" id="ARBA00070128"/>
    </source>
</evidence>
<dbReference type="InterPro" id="IPR037235">
    <property type="entry name" value="TRCF-like_C_D7"/>
</dbReference>
<dbReference type="RefSeq" id="WP_324619174.1">
    <property type="nucleotide sequence ID" value="NZ_JAYKOT010000003.1"/>
</dbReference>
<evidence type="ECO:0000256" key="1">
    <source>
        <dbReference type="ARBA" id="ARBA00004496"/>
    </source>
</evidence>
<feature type="domain" description="Helicase C-terminal" evidence="15">
    <location>
        <begin position="820"/>
        <end position="974"/>
    </location>
</feature>
<keyword evidence="3 13" id="KW-0547">Nucleotide-binding</keyword>
<dbReference type="InterPro" id="IPR001650">
    <property type="entry name" value="Helicase_C-like"/>
</dbReference>
<keyword evidence="2 13" id="KW-0963">Cytoplasm</keyword>
<dbReference type="Pfam" id="PF00270">
    <property type="entry name" value="DEAD"/>
    <property type="match status" value="1"/>
</dbReference>
<evidence type="ECO:0000256" key="4">
    <source>
        <dbReference type="ARBA" id="ARBA00022763"/>
    </source>
</evidence>
<protein>
    <recommendedName>
        <fullName evidence="12 13">Transcription-repair-coupling factor</fullName>
        <shortName evidence="13">TRCF</shortName>
        <ecNumber evidence="13">3.6.4.-</ecNumber>
    </recommendedName>
</protein>
<comment type="function">
    <text evidence="13">Couples transcription and DNA repair by recognizing RNA polymerase (RNAP) stalled at DNA lesions. Mediates ATP-dependent release of RNAP and its truncated transcript from the DNA, and recruitment of nucleotide excision repair machinery to the damaged site.</text>
</comment>
<evidence type="ECO:0000256" key="9">
    <source>
        <dbReference type="ARBA" id="ARBA00023204"/>
    </source>
</evidence>
<dbReference type="GO" id="GO:0006355">
    <property type="term" value="P:regulation of DNA-templated transcription"/>
    <property type="evidence" value="ECO:0007669"/>
    <property type="project" value="UniProtKB-UniRule"/>
</dbReference>
<dbReference type="SUPFAM" id="SSF143517">
    <property type="entry name" value="TRCF domain-like"/>
    <property type="match status" value="1"/>
</dbReference>
<evidence type="ECO:0000256" key="7">
    <source>
        <dbReference type="ARBA" id="ARBA00022840"/>
    </source>
</evidence>
<dbReference type="InterPro" id="IPR011545">
    <property type="entry name" value="DEAD/DEAH_box_helicase_dom"/>
</dbReference>
<dbReference type="PANTHER" id="PTHR47964:SF1">
    <property type="entry name" value="ATP-DEPENDENT DNA HELICASE HOMOLOG RECG, CHLOROPLASTIC"/>
    <property type="match status" value="1"/>
</dbReference>
<dbReference type="GO" id="GO:0005737">
    <property type="term" value="C:cytoplasm"/>
    <property type="evidence" value="ECO:0007669"/>
    <property type="project" value="UniProtKB-SubCell"/>
</dbReference>
<dbReference type="Gene3D" id="2.40.10.170">
    <property type="match status" value="1"/>
</dbReference>
<dbReference type="SMART" id="SM00487">
    <property type="entry name" value="DEXDc"/>
    <property type="match status" value="1"/>
</dbReference>
<comment type="subcellular location">
    <subcellularLocation>
        <location evidence="1 13">Cytoplasm</location>
    </subcellularLocation>
</comment>
<dbReference type="InterPro" id="IPR003711">
    <property type="entry name" value="CarD-like/TRCF_RID"/>
</dbReference>
<evidence type="ECO:0000256" key="11">
    <source>
        <dbReference type="ARBA" id="ARBA00061399"/>
    </source>
</evidence>
<reference evidence="16 17" key="1">
    <citation type="submission" date="2024-01" db="EMBL/GenBank/DDBJ databases">
        <title>Complete genome sequence of Citroniella saccharovorans strain M6.X9, isolated from human fecal sample.</title>
        <authorList>
            <person name="Cheng G."/>
            <person name="Westerholm M."/>
            <person name="Schnurer A."/>
        </authorList>
    </citation>
    <scope>NUCLEOTIDE SEQUENCE [LARGE SCALE GENOMIC DNA]</scope>
    <source>
        <strain evidence="16 17">DSM 29873</strain>
    </source>
</reference>
<dbReference type="Gene3D" id="3.30.2060.10">
    <property type="entry name" value="Penicillin-binding protein 1b domain"/>
    <property type="match status" value="1"/>
</dbReference>
<keyword evidence="7 13" id="KW-0067">ATP-binding</keyword>
<dbReference type="InterPro" id="IPR047112">
    <property type="entry name" value="RecG/Mfd"/>
</dbReference>
<dbReference type="Pfam" id="PF02559">
    <property type="entry name" value="CarD_TRCF_RID"/>
    <property type="match status" value="1"/>
</dbReference>
<name>A0AAW9MPN7_9FIRM</name>
<dbReference type="SMART" id="SM00982">
    <property type="entry name" value="TRCF"/>
    <property type="match status" value="1"/>
</dbReference>
<dbReference type="Gene3D" id="3.40.50.11180">
    <property type="match status" value="1"/>
</dbReference>
<evidence type="ECO:0000313" key="17">
    <source>
        <dbReference type="Proteomes" id="UP001357733"/>
    </source>
</evidence>
<proteinExistence type="inferred from homology"/>
<dbReference type="SMART" id="SM00490">
    <property type="entry name" value="HELICc"/>
    <property type="match status" value="1"/>
</dbReference>
<dbReference type="Pfam" id="PF17757">
    <property type="entry name" value="UvrB_inter"/>
    <property type="match status" value="1"/>
</dbReference>
<dbReference type="SUPFAM" id="SSF141259">
    <property type="entry name" value="CarD-like"/>
    <property type="match status" value="1"/>
</dbReference>
<evidence type="ECO:0000256" key="5">
    <source>
        <dbReference type="ARBA" id="ARBA00022801"/>
    </source>
</evidence>
<keyword evidence="6" id="KW-0347">Helicase</keyword>
<keyword evidence="9 13" id="KW-0234">DNA repair</keyword>
<dbReference type="NCBIfam" id="TIGR00580">
    <property type="entry name" value="mfd"/>
    <property type="match status" value="1"/>
</dbReference>
<evidence type="ECO:0000259" key="14">
    <source>
        <dbReference type="PROSITE" id="PS51192"/>
    </source>
</evidence>
<dbReference type="Pfam" id="PF03461">
    <property type="entry name" value="TRCF"/>
    <property type="match status" value="1"/>
</dbReference>
<evidence type="ECO:0000313" key="16">
    <source>
        <dbReference type="EMBL" id="MEB3429049.1"/>
    </source>
</evidence>
<evidence type="ECO:0000256" key="3">
    <source>
        <dbReference type="ARBA" id="ARBA00022741"/>
    </source>
</evidence>
<dbReference type="CDD" id="cd17991">
    <property type="entry name" value="DEXHc_TRCF"/>
    <property type="match status" value="1"/>
</dbReference>
<dbReference type="Gene3D" id="3.90.1150.50">
    <property type="entry name" value="Transcription-repair-coupling factor, D7 domain"/>
    <property type="match status" value="1"/>
</dbReference>
<dbReference type="EMBL" id="JAYKOT010000003">
    <property type="protein sequence ID" value="MEB3429049.1"/>
    <property type="molecule type" value="Genomic_DNA"/>
</dbReference>
<comment type="similarity">
    <text evidence="11 13">In the C-terminal section; belongs to the helicase family. RecG subfamily.</text>
</comment>
<dbReference type="InterPro" id="IPR005118">
    <property type="entry name" value="TRCF_C"/>
</dbReference>
<dbReference type="FunFam" id="3.40.50.300:FF:000546">
    <property type="entry name" value="Transcription-repair-coupling factor"/>
    <property type="match status" value="1"/>
</dbReference>
<keyword evidence="8 13" id="KW-0238">DNA-binding</keyword>
<keyword evidence="5 13" id="KW-0378">Hydrolase</keyword>
<evidence type="ECO:0000259" key="15">
    <source>
        <dbReference type="PROSITE" id="PS51194"/>
    </source>
</evidence>
<dbReference type="GO" id="GO:0003684">
    <property type="term" value="F:damaged DNA binding"/>
    <property type="evidence" value="ECO:0007669"/>
    <property type="project" value="InterPro"/>
</dbReference>
<evidence type="ECO:0000256" key="13">
    <source>
        <dbReference type="HAMAP-Rule" id="MF_00969"/>
    </source>
</evidence>
<dbReference type="InterPro" id="IPR027417">
    <property type="entry name" value="P-loop_NTPase"/>
</dbReference>
<dbReference type="InterPro" id="IPR014001">
    <property type="entry name" value="Helicase_ATP-bd"/>
</dbReference>
<organism evidence="16 17">
    <name type="scientific">Citroniella saccharovorans</name>
    <dbReference type="NCBI Taxonomy" id="2053367"/>
    <lineage>
        <taxon>Bacteria</taxon>
        <taxon>Bacillati</taxon>
        <taxon>Bacillota</taxon>
        <taxon>Tissierellia</taxon>
        <taxon>Tissierellales</taxon>
        <taxon>Peptoniphilaceae</taxon>
        <taxon>Citroniella</taxon>
    </lineage>
</organism>
<dbReference type="GO" id="GO:0000716">
    <property type="term" value="P:transcription-coupled nucleotide-excision repair, DNA damage recognition"/>
    <property type="evidence" value="ECO:0007669"/>
    <property type="project" value="UniProtKB-UniRule"/>
</dbReference>
<dbReference type="InterPro" id="IPR004576">
    <property type="entry name" value="Mfd"/>
</dbReference>
<dbReference type="PROSITE" id="PS51192">
    <property type="entry name" value="HELICASE_ATP_BIND_1"/>
    <property type="match status" value="1"/>
</dbReference>